<dbReference type="HOGENOM" id="CLU_012501_0_0_7"/>
<feature type="domain" description="Peptidase S53" evidence="9">
    <location>
        <begin position="328"/>
        <end position="654"/>
    </location>
</feature>
<dbReference type="InterPro" id="IPR030400">
    <property type="entry name" value="Sedolisin_dom"/>
</dbReference>
<dbReference type="PROSITE" id="PS51695">
    <property type="entry name" value="SEDOLISIN"/>
    <property type="match status" value="1"/>
</dbReference>
<keyword evidence="5" id="KW-0720">Serine protease</keyword>
<dbReference type="BioCyc" id="SCEL448385:SCE_RS38615-MONOMER"/>
<dbReference type="GO" id="GO:0008240">
    <property type="term" value="F:tripeptidyl-peptidase activity"/>
    <property type="evidence" value="ECO:0007669"/>
    <property type="project" value="TreeGrafter"/>
</dbReference>
<feature type="compositionally biased region" description="Gly residues" evidence="8">
    <location>
        <begin position="85"/>
        <end position="127"/>
    </location>
</feature>
<evidence type="ECO:0000256" key="7">
    <source>
        <dbReference type="ARBA" id="ARBA00023145"/>
    </source>
</evidence>
<evidence type="ECO:0000313" key="10">
    <source>
        <dbReference type="EMBL" id="CAN97704.1"/>
    </source>
</evidence>
<evidence type="ECO:0000313" key="11">
    <source>
        <dbReference type="Proteomes" id="UP000002139"/>
    </source>
</evidence>
<keyword evidence="2" id="KW-0645">Protease</keyword>
<dbReference type="eggNOG" id="COG4934">
    <property type="taxonomic scope" value="Bacteria"/>
</dbReference>
<dbReference type="EC" id="3.4.21.101" evidence="10"/>
<keyword evidence="4 10" id="KW-0378">Hydrolase</keyword>
<dbReference type="GO" id="GO:0004252">
    <property type="term" value="F:serine-type endopeptidase activity"/>
    <property type="evidence" value="ECO:0007669"/>
    <property type="project" value="InterPro"/>
</dbReference>
<dbReference type="GO" id="GO:0006508">
    <property type="term" value="P:proteolysis"/>
    <property type="evidence" value="ECO:0007669"/>
    <property type="project" value="UniProtKB-KW"/>
</dbReference>
<feature type="compositionally biased region" description="Acidic residues" evidence="8">
    <location>
        <begin position="129"/>
        <end position="143"/>
    </location>
</feature>
<dbReference type="InterPro" id="IPR023828">
    <property type="entry name" value="Peptidase_S8_Ser-AS"/>
</dbReference>
<evidence type="ECO:0000256" key="8">
    <source>
        <dbReference type="SAM" id="MobiDB-lite"/>
    </source>
</evidence>
<dbReference type="SUPFAM" id="SSF52743">
    <property type="entry name" value="Subtilisin-like"/>
    <property type="match status" value="1"/>
</dbReference>
<evidence type="ECO:0000256" key="6">
    <source>
        <dbReference type="ARBA" id="ARBA00022837"/>
    </source>
</evidence>
<dbReference type="InterPro" id="IPR050819">
    <property type="entry name" value="Tripeptidyl-peptidase_I"/>
</dbReference>
<dbReference type="PANTHER" id="PTHR14218">
    <property type="entry name" value="PROTEASE S8 TRIPEPTIDYL PEPTIDASE I CLN2"/>
    <property type="match status" value="1"/>
</dbReference>
<evidence type="ECO:0000256" key="1">
    <source>
        <dbReference type="ARBA" id="ARBA00001913"/>
    </source>
</evidence>
<dbReference type="Pfam" id="PF09286">
    <property type="entry name" value="Pro-kuma_activ"/>
    <property type="match status" value="1"/>
</dbReference>
<dbReference type="Gene3D" id="3.40.50.200">
    <property type="entry name" value="Peptidase S8/S53 domain"/>
    <property type="match status" value="1"/>
</dbReference>
<dbReference type="InterPro" id="IPR000209">
    <property type="entry name" value="Peptidase_S8/S53_dom"/>
</dbReference>
<dbReference type="EMBL" id="AM746676">
    <property type="protein sequence ID" value="CAN97704.1"/>
    <property type="molecule type" value="Genomic_DNA"/>
</dbReference>
<protein>
    <submittedName>
        <fullName evidence="10">Kumamolisin</fullName>
        <ecNumber evidence="10">3.4.21.101</ecNumber>
    </submittedName>
</protein>
<dbReference type="SMART" id="SM00944">
    <property type="entry name" value="Pro-kuma_activ"/>
    <property type="match status" value="1"/>
</dbReference>
<evidence type="ECO:0000256" key="5">
    <source>
        <dbReference type="ARBA" id="ARBA00022825"/>
    </source>
</evidence>
<dbReference type="KEGG" id="scl:sce7535"/>
<dbReference type="GO" id="GO:0046872">
    <property type="term" value="F:metal ion binding"/>
    <property type="evidence" value="ECO:0007669"/>
    <property type="project" value="UniProtKB-KW"/>
</dbReference>
<sequence length="654" mass="68201">MVLPTLRRRALCCGRRTCDATSARCDDSAGSACRKGFESLVRMRRASPVLRAAPVLGLLSLVSSVAFSASSCGCESDVQIADSSGSGGAGGGGGASSATGSGGGGAAGSGGGGAAEAGGGGAGGAGGEELPDELPDFTEEEREPTEATDGIPSPLPGVYTDKGVAGGDEVVRALMGFPIRNSGLLEQRIAEIYDPTGPRFRQYLTRDEWIAAYAPRERDVHLVKLWLEEQGMQVNFTATNRLLIQFTGTVSQFNEAFDTELRVFERENPQAGNPPFDVYGSLGQLTVPTWVSVRTTGIITADLAASTRALPGEAGEIEPDPPAGVEGGLTPALIAGAYDVDDLYELGFTGEGVKLGVTIGATFKYKDLQSFWRALGVERANPEVVQTMEPVATRYVESTLDVAWSGGLAPGADLVVYQGPDARNTSMVYTFNEAIGRGEVSVITDSFAHREDSEPPAVRLQYHRSAQMAAALGITVVAATGDSAQTDTPSASPYVTGVGGTSLWLDDDGEVEDELAWSGSGSGPTLSFPIPSWQVGVVEGSGGKRAVADVAMHAAPSPRPYWVYYLGEWRTYGGTSFSAPAFAGLIAVVNSYRAAQGLPRAGFLNSILYTTPAVQATFRDIVRGQTEFFAAGPGWDYPTGWGAPSAIGLATTLP</sequence>
<name>A9F4F7_SORC5</name>
<dbReference type="SUPFAM" id="SSF54897">
    <property type="entry name" value="Protease propeptides/inhibitors"/>
    <property type="match status" value="1"/>
</dbReference>
<evidence type="ECO:0000256" key="2">
    <source>
        <dbReference type="ARBA" id="ARBA00022670"/>
    </source>
</evidence>
<reference evidence="10 11" key="1">
    <citation type="journal article" date="2007" name="Nat. Biotechnol.">
        <title>Complete genome sequence of the myxobacterium Sorangium cellulosum.</title>
        <authorList>
            <person name="Schneiker S."/>
            <person name="Perlova O."/>
            <person name="Kaiser O."/>
            <person name="Gerth K."/>
            <person name="Alici A."/>
            <person name="Altmeyer M.O."/>
            <person name="Bartels D."/>
            <person name="Bekel T."/>
            <person name="Beyer S."/>
            <person name="Bode E."/>
            <person name="Bode H.B."/>
            <person name="Bolten C.J."/>
            <person name="Choudhuri J.V."/>
            <person name="Doss S."/>
            <person name="Elnakady Y.A."/>
            <person name="Frank B."/>
            <person name="Gaigalat L."/>
            <person name="Goesmann A."/>
            <person name="Groeger C."/>
            <person name="Gross F."/>
            <person name="Jelsbak L."/>
            <person name="Jelsbak L."/>
            <person name="Kalinowski J."/>
            <person name="Kegler C."/>
            <person name="Knauber T."/>
            <person name="Konietzny S."/>
            <person name="Kopp M."/>
            <person name="Krause L."/>
            <person name="Krug D."/>
            <person name="Linke B."/>
            <person name="Mahmud T."/>
            <person name="Martinez-Arias R."/>
            <person name="McHardy A.C."/>
            <person name="Merai M."/>
            <person name="Meyer F."/>
            <person name="Mormann S."/>
            <person name="Munoz-Dorado J."/>
            <person name="Perez J."/>
            <person name="Pradella S."/>
            <person name="Rachid S."/>
            <person name="Raddatz G."/>
            <person name="Rosenau F."/>
            <person name="Rueckert C."/>
            <person name="Sasse F."/>
            <person name="Scharfe M."/>
            <person name="Schuster S.C."/>
            <person name="Suen G."/>
            <person name="Treuner-Lange A."/>
            <person name="Velicer G.J."/>
            <person name="Vorholter F.-J."/>
            <person name="Weissman K.J."/>
            <person name="Welch R.D."/>
            <person name="Wenzel S.C."/>
            <person name="Whitworth D.E."/>
            <person name="Wilhelm S."/>
            <person name="Wittmann C."/>
            <person name="Bloecker H."/>
            <person name="Puehler A."/>
            <person name="Mueller R."/>
        </authorList>
    </citation>
    <scope>NUCLEOTIDE SEQUENCE [LARGE SCALE GENOMIC DNA]</scope>
    <source>
        <strain evidence="11">So ce56</strain>
    </source>
</reference>
<dbReference type="CDD" id="cd11377">
    <property type="entry name" value="Pro-peptidase_S53"/>
    <property type="match status" value="1"/>
</dbReference>
<keyword evidence="3" id="KW-0479">Metal-binding</keyword>
<keyword evidence="11" id="KW-1185">Reference proteome</keyword>
<dbReference type="CDD" id="cd04056">
    <property type="entry name" value="Peptidases_S53"/>
    <property type="match status" value="1"/>
</dbReference>
<dbReference type="PROSITE" id="PS00138">
    <property type="entry name" value="SUBTILASE_SER"/>
    <property type="match status" value="1"/>
</dbReference>
<evidence type="ECO:0000256" key="4">
    <source>
        <dbReference type="ARBA" id="ARBA00022801"/>
    </source>
</evidence>
<comment type="cofactor">
    <cofactor evidence="1">
        <name>Ca(2+)</name>
        <dbReference type="ChEBI" id="CHEBI:29108"/>
    </cofactor>
</comment>
<dbReference type="InterPro" id="IPR015366">
    <property type="entry name" value="S53_propep"/>
</dbReference>
<feature type="region of interest" description="Disordered" evidence="8">
    <location>
        <begin position="83"/>
        <end position="160"/>
    </location>
</feature>
<dbReference type="Proteomes" id="UP000002139">
    <property type="component" value="Chromosome"/>
</dbReference>
<evidence type="ECO:0000259" key="9">
    <source>
        <dbReference type="PROSITE" id="PS51695"/>
    </source>
</evidence>
<gene>
    <name evidence="10" type="ordered locus">sce7535</name>
</gene>
<dbReference type="InterPro" id="IPR036852">
    <property type="entry name" value="Peptidase_S8/S53_dom_sf"/>
</dbReference>
<dbReference type="STRING" id="448385.sce7535"/>
<dbReference type="Pfam" id="PF00082">
    <property type="entry name" value="Peptidase_S8"/>
    <property type="match status" value="1"/>
</dbReference>
<keyword evidence="6" id="KW-0106">Calcium</keyword>
<dbReference type="AlphaFoldDB" id="A9F4F7"/>
<dbReference type="PANTHER" id="PTHR14218:SF15">
    <property type="entry name" value="TRIPEPTIDYL-PEPTIDASE 1"/>
    <property type="match status" value="1"/>
</dbReference>
<proteinExistence type="predicted"/>
<keyword evidence="7" id="KW-0865">Zymogen</keyword>
<accession>A9F4F7</accession>
<evidence type="ECO:0000256" key="3">
    <source>
        <dbReference type="ARBA" id="ARBA00022723"/>
    </source>
</evidence>
<organism evidence="10 11">
    <name type="scientific">Sorangium cellulosum (strain So ce56)</name>
    <name type="common">Polyangium cellulosum (strain So ce56)</name>
    <dbReference type="NCBI Taxonomy" id="448385"/>
    <lineage>
        <taxon>Bacteria</taxon>
        <taxon>Pseudomonadati</taxon>
        <taxon>Myxococcota</taxon>
        <taxon>Polyangia</taxon>
        <taxon>Polyangiales</taxon>
        <taxon>Polyangiaceae</taxon>
        <taxon>Sorangium</taxon>
    </lineage>
</organism>